<accession>A0ABU8HBS0</accession>
<keyword evidence="1" id="KW-0812">Transmembrane</keyword>
<reference evidence="2 3" key="1">
    <citation type="journal article" date="2018" name="J. Microbiol.">
        <title>Bacillus spongiae sp. nov., isolated from sponge of Jeju Island.</title>
        <authorList>
            <person name="Lee G.E."/>
            <person name="Im W.T."/>
            <person name="Park J.S."/>
        </authorList>
    </citation>
    <scope>NUCLEOTIDE SEQUENCE [LARGE SCALE GENOMIC DNA]</scope>
    <source>
        <strain evidence="2 3">135PIL107-10</strain>
    </source>
</reference>
<keyword evidence="3" id="KW-1185">Reference proteome</keyword>
<dbReference type="EMBL" id="JBBAXC010000004">
    <property type="protein sequence ID" value="MEI5906758.1"/>
    <property type="molecule type" value="Genomic_DNA"/>
</dbReference>
<evidence type="ECO:0008006" key="4">
    <source>
        <dbReference type="Google" id="ProtNLM"/>
    </source>
</evidence>
<gene>
    <name evidence="2" type="ORF">WAK64_06765</name>
</gene>
<proteinExistence type="predicted"/>
<protein>
    <recommendedName>
        <fullName evidence="4">EamA domain-containing protein</fullName>
    </recommendedName>
</protein>
<keyword evidence="1" id="KW-1133">Transmembrane helix</keyword>
<comment type="caution">
    <text evidence="2">The sequence shown here is derived from an EMBL/GenBank/DDBJ whole genome shotgun (WGS) entry which is preliminary data.</text>
</comment>
<name>A0ABU8HBS0_9BACI</name>
<evidence type="ECO:0000256" key="1">
    <source>
        <dbReference type="SAM" id="Phobius"/>
    </source>
</evidence>
<dbReference type="Proteomes" id="UP001312865">
    <property type="component" value="Unassembled WGS sequence"/>
</dbReference>
<dbReference type="RefSeq" id="WP_336586190.1">
    <property type="nucleotide sequence ID" value="NZ_JBBAXC010000004.1"/>
</dbReference>
<evidence type="ECO:0000313" key="2">
    <source>
        <dbReference type="EMBL" id="MEI5906758.1"/>
    </source>
</evidence>
<sequence>MNFIIGGIFIVWGLLVKLSSIKNAYTKEKAVIGASGYLELEFLFSFFHKLSNKSRNIVKSGIGMMFVIVGIISL</sequence>
<keyword evidence="1" id="KW-0472">Membrane</keyword>
<organism evidence="2 3">
    <name type="scientific">Bacillus spongiae</name>
    <dbReference type="NCBI Taxonomy" id="2683610"/>
    <lineage>
        <taxon>Bacteria</taxon>
        <taxon>Bacillati</taxon>
        <taxon>Bacillota</taxon>
        <taxon>Bacilli</taxon>
        <taxon>Bacillales</taxon>
        <taxon>Bacillaceae</taxon>
        <taxon>Bacillus</taxon>
    </lineage>
</organism>
<evidence type="ECO:0000313" key="3">
    <source>
        <dbReference type="Proteomes" id="UP001312865"/>
    </source>
</evidence>
<feature type="transmembrane region" description="Helical" evidence="1">
    <location>
        <begin position="56"/>
        <end position="73"/>
    </location>
</feature>